<dbReference type="Proteomes" id="UP001055115">
    <property type="component" value="Unassembled WGS sequence"/>
</dbReference>
<protein>
    <submittedName>
        <fullName evidence="1">Uncharacterized protein</fullName>
    </submittedName>
</protein>
<evidence type="ECO:0000313" key="1">
    <source>
        <dbReference type="EMBL" id="GKT51502.1"/>
    </source>
</evidence>
<comment type="caution">
    <text evidence="1">The sequence shown here is derived from an EMBL/GenBank/DDBJ whole genome shotgun (WGS) entry which is preliminary data.</text>
</comment>
<dbReference type="GeneID" id="73332485"/>
<dbReference type="AlphaFoldDB" id="A0AA37PFX9"/>
<evidence type="ECO:0000313" key="2">
    <source>
        <dbReference type="Proteomes" id="UP001055115"/>
    </source>
</evidence>
<keyword evidence="2" id="KW-1185">Reference proteome</keyword>
<proteinExistence type="predicted"/>
<organism evidence="1 2">
    <name type="scientific">Colletotrichum spaethianum</name>
    <dbReference type="NCBI Taxonomy" id="700344"/>
    <lineage>
        <taxon>Eukaryota</taxon>
        <taxon>Fungi</taxon>
        <taxon>Dikarya</taxon>
        <taxon>Ascomycota</taxon>
        <taxon>Pezizomycotina</taxon>
        <taxon>Sordariomycetes</taxon>
        <taxon>Hypocreomycetidae</taxon>
        <taxon>Glomerellales</taxon>
        <taxon>Glomerellaceae</taxon>
        <taxon>Colletotrichum</taxon>
        <taxon>Colletotrichum spaethianum species complex</taxon>
    </lineage>
</organism>
<accession>A0AA37PFX9</accession>
<name>A0AA37PFX9_9PEZI</name>
<reference evidence="1 2" key="1">
    <citation type="submission" date="2022-03" db="EMBL/GenBank/DDBJ databases">
        <title>Genome data of Colletotrichum spp.</title>
        <authorList>
            <person name="Utami Y.D."/>
            <person name="Hiruma K."/>
        </authorList>
    </citation>
    <scope>NUCLEOTIDE SEQUENCE [LARGE SCALE GENOMIC DNA]</scope>
    <source>
        <strain evidence="1 2">MAFF 239500</strain>
    </source>
</reference>
<dbReference type="EMBL" id="BQXU01000049">
    <property type="protein sequence ID" value="GKT51502.1"/>
    <property type="molecule type" value="Genomic_DNA"/>
</dbReference>
<gene>
    <name evidence="1" type="ORF">ColSpa_11683</name>
</gene>
<dbReference type="RefSeq" id="XP_049133852.1">
    <property type="nucleotide sequence ID" value="XM_049277895.1"/>
</dbReference>
<sequence>MRECNFTGADYTRDKDRLVDNIRVVAQRPFLSSSGNAMGNAGRVKSGSAAAAAAIRTEASLAEICHNWLVYGRGLMLTMRRLALGRWRDPQYTERSKVGGMIGQRSEV</sequence>